<evidence type="ECO:0000313" key="1">
    <source>
        <dbReference type="EMBL" id="DAD67404.1"/>
    </source>
</evidence>
<sequence>MMINYRKYLKNKDKLGIKNIKTMREFEARIKSFKKDNQ</sequence>
<protein>
    <submittedName>
        <fullName evidence="1">Uncharacterized protein</fullName>
    </submittedName>
</protein>
<reference evidence="1" key="1">
    <citation type="journal article" date="2021" name="Proc. Natl. Acad. Sci. U.S.A.">
        <title>A Catalog of Tens of Thousands of Viruses from Human Metagenomes Reveals Hidden Associations with Chronic Diseases.</title>
        <authorList>
            <person name="Tisza M.J."/>
            <person name="Buck C.B."/>
        </authorList>
    </citation>
    <scope>NUCLEOTIDE SEQUENCE</scope>
    <source>
        <strain evidence="1">Ctt5z12</strain>
    </source>
</reference>
<accession>A0A8S5LBM7</accession>
<name>A0A8S5LBM7_9CAUD</name>
<organism evidence="1">
    <name type="scientific">Siphoviridae sp. ctt5z12</name>
    <dbReference type="NCBI Taxonomy" id="2823604"/>
    <lineage>
        <taxon>Viruses</taxon>
        <taxon>Duplodnaviria</taxon>
        <taxon>Heunggongvirae</taxon>
        <taxon>Uroviricota</taxon>
        <taxon>Caudoviricetes</taxon>
    </lineage>
</organism>
<proteinExistence type="predicted"/>
<dbReference type="EMBL" id="BK014676">
    <property type="protein sequence ID" value="DAD67404.1"/>
    <property type="molecule type" value="Genomic_DNA"/>
</dbReference>